<dbReference type="PROSITE" id="PS00676">
    <property type="entry name" value="SIGMA54_INTERACT_2"/>
    <property type="match status" value="1"/>
</dbReference>
<feature type="domain" description="Response regulatory" evidence="8">
    <location>
        <begin position="4"/>
        <end position="118"/>
    </location>
</feature>
<dbReference type="CDD" id="cd00156">
    <property type="entry name" value="REC"/>
    <property type="match status" value="1"/>
</dbReference>
<feature type="domain" description="Sigma-54 factor interaction" evidence="7">
    <location>
        <begin position="140"/>
        <end position="365"/>
    </location>
</feature>
<name>A0A1F5YD95_9BACT</name>
<dbReference type="SUPFAM" id="SSF52540">
    <property type="entry name" value="P-loop containing nucleoside triphosphate hydrolases"/>
    <property type="match status" value="1"/>
</dbReference>
<dbReference type="Gene3D" id="3.40.50.300">
    <property type="entry name" value="P-loop containing nucleotide triphosphate hydrolases"/>
    <property type="match status" value="1"/>
</dbReference>
<dbReference type="CDD" id="cd00009">
    <property type="entry name" value="AAA"/>
    <property type="match status" value="1"/>
</dbReference>
<dbReference type="EMBL" id="MFIV01000158">
    <property type="protein sequence ID" value="OGF98167.1"/>
    <property type="molecule type" value="Genomic_DNA"/>
</dbReference>
<keyword evidence="1" id="KW-0547">Nucleotide-binding</keyword>
<dbReference type="InterPro" id="IPR025944">
    <property type="entry name" value="Sigma_54_int_dom_CS"/>
</dbReference>
<evidence type="ECO:0000256" key="3">
    <source>
        <dbReference type="ARBA" id="ARBA00023015"/>
    </source>
</evidence>
<dbReference type="Pfam" id="PF25601">
    <property type="entry name" value="AAA_lid_14"/>
    <property type="match status" value="1"/>
</dbReference>
<accession>A0A1F5YD95</accession>
<dbReference type="InterPro" id="IPR001789">
    <property type="entry name" value="Sig_transdc_resp-reg_receiver"/>
</dbReference>
<comment type="caution">
    <text evidence="9">The sequence shown here is derived from an EMBL/GenBank/DDBJ whole genome shotgun (WGS) entry which is preliminary data.</text>
</comment>
<evidence type="ECO:0000313" key="9">
    <source>
        <dbReference type="EMBL" id="OGF98167.1"/>
    </source>
</evidence>
<dbReference type="InterPro" id="IPR002197">
    <property type="entry name" value="HTH_Fis"/>
</dbReference>
<dbReference type="PROSITE" id="PS00688">
    <property type="entry name" value="SIGMA54_INTERACT_3"/>
    <property type="match status" value="1"/>
</dbReference>
<dbReference type="InterPro" id="IPR011006">
    <property type="entry name" value="CheY-like_superfamily"/>
</dbReference>
<dbReference type="InterPro" id="IPR025943">
    <property type="entry name" value="Sigma_54_int_dom_ATP-bd_2"/>
</dbReference>
<evidence type="ECO:0000256" key="4">
    <source>
        <dbReference type="ARBA" id="ARBA00023125"/>
    </source>
</evidence>
<sequence>MKRHLLLVDDDPSIQFGFSRYFTRAGYGINTVSTLAEAREAVTAQRYDAVLLDLMLPDGKGVEWIGEVREKFPGTALVVISGHGDVPAAVDAIQRGADNFLTKPVSLEELKVIIEKSLEVGSLRRKQLTSQRLSKKIDPYFGESAAMKKVLELASLAAENESSVLIMGETGSGKGLLGRWIHDRSANSLSAFIEINCSGLKGDLFASELFGHARGAFTSASQDKQGLIDVADGGTLFLDEISDMPLTVQAEFLKVIEEKNYRRLGEVTIRRSEFRLICSTNRNLLEKTQDGSFRQDLYFRINVFPIHIPPLRQRLEDLPGLVNSLLNSLGYQSAGVEESVMRLLASYYWPGNIRELRNVLERALLLARGGPLKPADFSGLESQPVRDFPTDNILNLEEMENLHIKSVLDRFGGDTRKTAEILNISLATLYRKLKKISRD</sequence>
<dbReference type="SMART" id="SM00382">
    <property type="entry name" value="AAA"/>
    <property type="match status" value="1"/>
</dbReference>
<feature type="modified residue" description="4-aspartylphosphate" evidence="6">
    <location>
        <position position="53"/>
    </location>
</feature>
<keyword evidence="4" id="KW-0238">DNA-binding</keyword>
<dbReference type="SUPFAM" id="SSF52172">
    <property type="entry name" value="CheY-like"/>
    <property type="match status" value="1"/>
</dbReference>
<dbReference type="Pfam" id="PF00158">
    <property type="entry name" value="Sigma54_activat"/>
    <property type="match status" value="1"/>
</dbReference>
<evidence type="ECO:0000256" key="5">
    <source>
        <dbReference type="ARBA" id="ARBA00023163"/>
    </source>
</evidence>
<keyword evidence="5" id="KW-0804">Transcription</keyword>
<dbReference type="Gene3D" id="3.40.50.2300">
    <property type="match status" value="1"/>
</dbReference>
<dbReference type="GO" id="GO:0000160">
    <property type="term" value="P:phosphorelay signal transduction system"/>
    <property type="evidence" value="ECO:0007669"/>
    <property type="project" value="InterPro"/>
</dbReference>
<dbReference type="FunFam" id="3.40.50.300:FF:000006">
    <property type="entry name" value="DNA-binding transcriptional regulator NtrC"/>
    <property type="match status" value="1"/>
</dbReference>
<evidence type="ECO:0000259" key="8">
    <source>
        <dbReference type="PROSITE" id="PS50110"/>
    </source>
</evidence>
<dbReference type="GO" id="GO:0043565">
    <property type="term" value="F:sequence-specific DNA binding"/>
    <property type="evidence" value="ECO:0007669"/>
    <property type="project" value="InterPro"/>
</dbReference>
<evidence type="ECO:0000256" key="6">
    <source>
        <dbReference type="PROSITE-ProRule" id="PRU00169"/>
    </source>
</evidence>
<dbReference type="Gene3D" id="1.10.8.60">
    <property type="match status" value="1"/>
</dbReference>
<evidence type="ECO:0000259" key="7">
    <source>
        <dbReference type="PROSITE" id="PS50045"/>
    </source>
</evidence>
<evidence type="ECO:0000256" key="2">
    <source>
        <dbReference type="ARBA" id="ARBA00022840"/>
    </source>
</evidence>
<evidence type="ECO:0008006" key="11">
    <source>
        <dbReference type="Google" id="ProtNLM"/>
    </source>
</evidence>
<protein>
    <recommendedName>
        <fullName evidence="11">Sigma-54-dependent Fis family transcriptional regulator</fullName>
    </recommendedName>
</protein>
<dbReference type="InterPro" id="IPR027417">
    <property type="entry name" value="P-loop_NTPase"/>
</dbReference>
<dbReference type="PROSITE" id="PS50045">
    <property type="entry name" value="SIGMA54_INTERACT_4"/>
    <property type="match status" value="1"/>
</dbReference>
<dbReference type="PANTHER" id="PTHR32071">
    <property type="entry name" value="TRANSCRIPTIONAL REGULATORY PROTEIN"/>
    <property type="match status" value="1"/>
</dbReference>
<dbReference type="InterPro" id="IPR002078">
    <property type="entry name" value="Sigma_54_int"/>
</dbReference>
<dbReference type="Pfam" id="PF02954">
    <property type="entry name" value="HTH_8"/>
    <property type="match status" value="1"/>
</dbReference>
<dbReference type="InterPro" id="IPR058031">
    <property type="entry name" value="AAA_lid_NorR"/>
</dbReference>
<reference evidence="9 10" key="1">
    <citation type="journal article" date="2016" name="Nat. Commun.">
        <title>Thousands of microbial genomes shed light on interconnected biogeochemical processes in an aquifer system.</title>
        <authorList>
            <person name="Anantharaman K."/>
            <person name="Brown C.T."/>
            <person name="Hug L.A."/>
            <person name="Sharon I."/>
            <person name="Castelle C.J."/>
            <person name="Probst A.J."/>
            <person name="Thomas B.C."/>
            <person name="Singh A."/>
            <person name="Wilkins M.J."/>
            <person name="Karaoz U."/>
            <person name="Brodie E.L."/>
            <person name="Williams K.H."/>
            <person name="Hubbard S.S."/>
            <person name="Banfield J.F."/>
        </authorList>
    </citation>
    <scope>NUCLEOTIDE SEQUENCE [LARGE SCALE GENOMIC DNA]</scope>
</reference>
<dbReference type="PROSITE" id="PS50110">
    <property type="entry name" value="RESPONSE_REGULATORY"/>
    <property type="match status" value="1"/>
</dbReference>
<dbReference type="Gene3D" id="1.10.10.60">
    <property type="entry name" value="Homeodomain-like"/>
    <property type="match status" value="1"/>
</dbReference>
<dbReference type="GO" id="GO:0005524">
    <property type="term" value="F:ATP binding"/>
    <property type="evidence" value="ECO:0007669"/>
    <property type="project" value="UniProtKB-KW"/>
</dbReference>
<evidence type="ECO:0000313" key="10">
    <source>
        <dbReference type="Proteomes" id="UP000176992"/>
    </source>
</evidence>
<gene>
    <name evidence="9" type="ORF">A2Z86_04955</name>
</gene>
<dbReference type="SMART" id="SM00448">
    <property type="entry name" value="REC"/>
    <property type="match status" value="1"/>
</dbReference>
<dbReference type="InterPro" id="IPR025662">
    <property type="entry name" value="Sigma_54_int_dom_ATP-bd_1"/>
</dbReference>
<dbReference type="InterPro" id="IPR003593">
    <property type="entry name" value="AAA+_ATPase"/>
</dbReference>
<keyword evidence="3" id="KW-0805">Transcription regulation</keyword>
<dbReference type="AlphaFoldDB" id="A0A1F5YD95"/>
<evidence type="ECO:0000256" key="1">
    <source>
        <dbReference type="ARBA" id="ARBA00022741"/>
    </source>
</evidence>
<keyword evidence="2" id="KW-0067">ATP-binding</keyword>
<dbReference type="GO" id="GO:0006355">
    <property type="term" value="P:regulation of DNA-templated transcription"/>
    <property type="evidence" value="ECO:0007669"/>
    <property type="project" value="InterPro"/>
</dbReference>
<proteinExistence type="predicted"/>
<organism evidence="9 10">
    <name type="scientific">Candidatus Glassbacteria bacterium GWA2_58_10</name>
    <dbReference type="NCBI Taxonomy" id="1817865"/>
    <lineage>
        <taxon>Bacteria</taxon>
        <taxon>Candidatus Glassiibacteriota</taxon>
    </lineage>
</organism>
<dbReference type="Pfam" id="PF00072">
    <property type="entry name" value="Response_reg"/>
    <property type="match status" value="1"/>
</dbReference>
<dbReference type="PROSITE" id="PS00675">
    <property type="entry name" value="SIGMA54_INTERACT_1"/>
    <property type="match status" value="1"/>
</dbReference>
<dbReference type="InterPro" id="IPR009057">
    <property type="entry name" value="Homeodomain-like_sf"/>
</dbReference>
<dbReference type="Proteomes" id="UP000176992">
    <property type="component" value="Unassembled WGS sequence"/>
</dbReference>
<dbReference type="SUPFAM" id="SSF46689">
    <property type="entry name" value="Homeodomain-like"/>
    <property type="match status" value="1"/>
</dbReference>
<keyword evidence="6" id="KW-0597">Phosphoprotein</keyword>